<comment type="caution">
    <text evidence="2">The sequence shown here is derived from an EMBL/GenBank/DDBJ whole genome shotgun (WGS) entry which is preliminary data.</text>
</comment>
<dbReference type="InterPro" id="IPR027417">
    <property type="entry name" value="P-loop_NTPase"/>
</dbReference>
<evidence type="ECO:0000259" key="1">
    <source>
        <dbReference type="SMART" id="SM00382"/>
    </source>
</evidence>
<keyword evidence="3" id="KW-1185">Reference proteome</keyword>
<dbReference type="Gene3D" id="3.40.50.300">
    <property type="entry name" value="P-loop containing nucleotide triphosphate hydrolases"/>
    <property type="match status" value="1"/>
</dbReference>
<dbReference type="Pfam" id="PF07728">
    <property type="entry name" value="AAA_5"/>
    <property type="match status" value="1"/>
</dbReference>
<dbReference type="CDD" id="cd00009">
    <property type="entry name" value="AAA"/>
    <property type="match status" value="1"/>
</dbReference>
<accession>A0ABN2AHH0</accession>
<dbReference type="SUPFAM" id="SSF52540">
    <property type="entry name" value="P-loop containing nucleoside triphosphate hydrolases"/>
    <property type="match status" value="1"/>
</dbReference>
<sequence length="423" mass="44870">MRSWGNWVVRSWGKWVAELSYPADTVSRMTAEPTALTLLAAADELLAATRSTRVERRDNTQLEALALAVSANLPVLLWGEPGIGKSSALQQLADRLDVPMETVIASIHEPSDFAGLPVVGDDPATQGVPMAPPDWAVRLAKRGYGLVFFDELSSAPPAVQAALLRVVLERRVGSLELPPAVRVVAAANPPSSAADGWHLSPPLANRFVHLHWTHDPAVVARGLAGTWPTADIPRVDPRKGASALARARGTLSGFLTARPGLAHHLPADAEARGGAWPSPRTWEMALRLLTFGMASDATRAALSTALVGAIGDGAGLELVNYLDELDLPDPNRVLANPDAFQLPARGDRQLAFLTAVVSAVQSNTTRERWEAGWTVLSKAVEAGVPDVAARAAADLAAMRKPAWPVPATIDAFIDILSLSGALR</sequence>
<dbReference type="EMBL" id="BAAAQD010000007">
    <property type="protein sequence ID" value="GAA1519410.1"/>
    <property type="molecule type" value="Genomic_DNA"/>
</dbReference>
<name>A0ABN2AHH0_9ACTN</name>
<feature type="domain" description="AAA+ ATPase" evidence="1">
    <location>
        <begin position="71"/>
        <end position="217"/>
    </location>
</feature>
<evidence type="ECO:0000313" key="2">
    <source>
        <dbReference type="EMBL" id="GAA1519410.1"/>
    </source>
</evidence>
<evidence type="ECO:0000313" key="3">
    <source>
        <dbReference type="Proteomes" id="UP001501470"/>
    </source>
</evidence>
<protein>
    <submittedName>
        <fullName evidence="2">MoxR family ATPase</fullName>
    </submittedName>
</protein>
<proteinExistence type="predicted"/>
<gene>
    <name evidence="2" type="ORF">GCM10009827_038440</name>
</gene>
<dbReference type="InterPro" id="IPR011704">
    <property type="entry name" value="ATPase_dyneun-rel_AAA"/>
</dbReference>
<dbReference type="SMART" id="SM00382">
    <property type="entry name" value="AAA"/>
    <property type="match status" value="1"/>
</dbReference>
<reference evidence="2 3" key="1">
    <citation type="journal article" date="2019" name="Int. J. Syst. Evol. Microbiol.">
        <title>The Global Catalogue of Microorganisms (GCM) 10K type strain sequencing project: providing services to taxonomists for standard genome sequencing and annotation.</title>
        <authorList>
            <consortium name="The Broad Institute Genomics Platform"/>
            <consortium name="The Broad Institute Genome Sequencing Center for Infectious Disease"/>
            <person name="Wu L."/>
            <person name="Ma J."/>
        </authorList>
    </citation>
    <scope>NUCLEOTIDE SEQUENCE [LARGE SCALE GENOMIC DNA]</scope>
    <source>
        <strain evidence="2 3">JCM 15933</strain>
    </source>
</reference>
<dbReference type="InterPro" id="IPR003593">
    <property type="entry name" value="AAA+_ATPase"/>
</dbReference>
<organism evidence="2 3">
    <name type="scientific">Dactylosporangium maewongense</name>
    <dbReference type="NCBI Taxonomy" id="634393"/>
    <lineage>
        <taxon>Bacteria</taxon>
        <taxon>Bacillati</taxon>
        <taxon>Actinomycetota</taxon>
        <taxon>Actinomycetes</taxon>
        <taxon>Micromonosporales</taxon>
        <taxon>Micromonosporaceae</taxon>
        <taxon>Dactylosporangium</taxon>
    </lineage>
</organism>
<dbReference type="Proteomes" id="UP001501470">
    <property type="component" value="Unassembled WGS sequence"/>
</dbReference>